<dbReference type="AlphaFoldDB" id="A0A4U8Z5R5"/>
<evidence type="ECO:0000313" key="1">
    <source>
        <dbReference type="EMBL" id="VFU10927.1"/>
    </source>
</evidence>
<proteinExistence type="predicted"/>
<accession>A0A4U8Z5R5</accession>
<reference evidence="1 2" key="1">
    <citation type="submission" date="2019-03" db="EMBL/GenBank/DDBJ databases">
        <authorList>
            <person name="Kox A.R. M."/>
        </authorList>
    </citation>
    <scope>NUCLEOTIDE SEQUENCE [LARGE SCALE GENOMIC DNA]</scope>
    <source>
        <strain evidence="1">MTUNDRAET4 annotated genome</strain>
    </source>
</reference>
<name>A0A4U8Z5R5_METTU</name>
<dbReference type="KEGG" id="mtun:MTUNDRAET4_4046"/>
<evidence type="ECO:0008006" key="3">
    <source>
        <dbReference type="Google" id="ProtNLM"/>
    </source>
</evidence>
<sequence length="73" mass="8428">MREEVHAQGSVCRGKQFEKFCRLKIRAATGCWILTAGTKVTALACHDPHHKINLASWFGWRNTRYWTNSGRTH</sequence>
<protein>
    <recommendedName>
        <fullName evidence="3">Transposase</fullName>
    </recommendedName>
</protein>
<evidence type="ECO:0000313" key="2">
    <source>
        <dbReference type="Proteomes" id="UP000294360"/>
    </source>
</evidence>
<organism evidence="1 2">
    <name type="scientific">Methylocella tundrae</name>
    <dbReference type="NCBI Taxonomy" id="227605"/>
    <lineage>
        <taxon>Bacteria</taxon>
        <taxon>Pseudomonadati</taxon>
        <taxon>Pseudomonadota</taxon>
        <taxon>Alphaproteobacteria</taxon>
        <taxon>Hyphomicrobiales</taxon>
        <taxon>Beijerinckiaceae</taxon>
        <taxon>Methylocella</taxon>
    </lineage>
</organism>
<dbReference type="Proteomes" id="UP000294360">
    <property type="component" value="Chromosome"/>
</dbReference>
<dbReference type="EMBL" id="LR536450">
    <property type="protein sequence ID" value="VFU10927.1"/>
    <property type="molecule type" value="Genomic_DNA"/>
</dbReference>
<gene>
    <name evidence="1" type="ORF">MTUNDRAET4_4046</name>
</gene>